<keyword evidence="2" id="KW-0489">Methyltransferase</keyword>
<dbReference type="GO" id="GO:0032259">
    <property type="term" value="P:methylation"/>
    <property type="evidence" value="ECO:0007669"/>
    <property type="project" value="UniProtKB-KW"/>
</dbReference>
<name>A0A6M4MGY5_9ALTE</name>
<evidence type="ECO:0000259" key="1">
    <source>
        <dbReference type="Pfam" id="PF08242"/>
    </source>
</evidence>
<dbReference type="OrthoDB" id="9800454at2"/>
<dbReference type="KEGG" id="apel:CA267_014295"/>
<keyword evidence="2" id="KW-0808">Transferase</keyword>
<reference evidence="3" key="1">
    <citation type="submission" date="2014-12" db="EMBL/GenBank/DDBJ databases">
        <title>Complete genome sequence of a multi-drug resistant Klebsiella pneumoniae.</title>
        <authorList>
            <person name="Hua X."/>
            <person name="Chen Q."/>
            <person name="Li X."/>
            <person name="Feng Y."/>
            <person name="Ruan Z."/>
            <person name="Yu Y."/>
        </authorList>
    </citation>
    <scope>NUCLEOTIDE SEQUENCE [LARGE SCALE GENOMIC DNA]</scope>
    <source>
        <strain evidence="3">5.12</strain>
    </source>
</reference>
<gene>
    <name evidence="2" type="ORF">CA267_014295</name>
</gene>
<organism evidence="2 3">
    <name type="scientific">Alteromonas pelagimontana</name>
    <dbReference type="NCBI Taxonomy" id="1858656"/>
    <lineage>
        <taxon>Bacteria</taxon>
        <taxon>Pseudomonadati</taxon>
        <taxon>Pseudomonadota</taxon>
        <taxon>Gammaproteobacteria</taxon>
        <taxon>Alteromonadales</taxon>
        <taxon>Alteromonadaceae</taxon>
        <taxon>Alteromonas/Salinimonas group</taxon>
        <taxon>Alteromonas</taxon>
    </lineage>
</organism>
<dbReference type="AlphaFoldDB" id="A0A6M4MGY5"/>
<evidence type="ECO:0000313" key="3">
    <source>
        <dbReference type="Proteomes" id="UP000219285"/>
    </source>
</evidence>
<sequence>MEIRSLNDIAEYYDRKLLEHGDVPEGADWKSLTSQRLRFEQLVKVVKAEECFSVADLGCGYGALYDYLFERYENFIYHGYDISSKMLDSAVIRYGNKKNVKLAKSHVILEKSDYALASGIFNVIRGNDRNEWLDYILNTLDNMNSMSRHGFSFNCLTKYSDKEKMRADLYYTDPCALFDICKTRYSRNVVLFHDYDLYEFTIVVRKSI</sequence>
<dbReference type="InterPro" id="IPR029063">
    <property type="entry name" value="SAM-dependent_MTases_sf"/>
</dbReference>
<dbReference type="InterPro" id="IPR013217">
    <property type="entry name" value="Methyltransf_12"/>
</dbReference>
<feature type="domain" description="Methyltransferase type 12" evidence="1">
    <location>
        <begin position="56"/>
        <end position="140"/>
    </location>
</feature>
<proteinExistence type="predicted"/>
<dbReference type="EMBL" id="CP052766">
    <property type="protein sequence ID" value="QJR81845.1"/>
    <property type="molecule type" value="Genomic_DNA"/>
</dbReference>
<dbReference type="RefSeq" id="WP_075610590.1">
    <property type="nucleotide sequence ID" value="NZ_CP052766.1"/>
</dbReference>
<evidence type="ECO:0000313" key="2">
    <source>
        <dbReference type="EMBL" id="QJR81845.1"/>
    </source>
</evidence>
<dbReference type="Proteomes" id="UP000219285">
    <property type="component" value="Chromosome"/>
</dbReference>
<dbReference type="SUPFAM" id="SSF53335">
    <property type="entry name" value="S-adenosyl-L-methionine-dependent methyltransferases"/>
    <property type="match status" value="1"/>
</dbReference>
<dbReference type="GO" id="GO:0008168">
    <property type="term" value="F:methyltransferase activity"/>
    <property type="evidence" value="ECO:0007669"/>
    <property type="project" value="UniProtKB-KW"/>
</dbReference>
<dbReference type="Pfam" id="PF08242">
    <property type="entry name" value="Methyltransf_12"/>
    <property type="match status" value="1"/>
</dbReference>
<protein>
    <submittedName>
        <fullName evidence="2">Methyltransferase</fullName>
    </submittedName>
</protein>
<keyword evidence="3" id="KW-1185">Reference proteome</keyword>
<dbReference type="Gene3D" id="3.40.50.150">
    <property type="entry name" value="Vaccinia Virus protein VP39"/>
    <property type="match status" value="1"/>
</dbReference>
<reference evidence="2 3" key="2">
    <citation type="submission" date="2020-04" db="EMBL/GenBank/DDBJ databases">
        <title>Complete genome sequence of Alteromonas pelagimontana 5.12T.</title>
        <authorList>
            <person name="Sinha R.K."/>
            <person name="Krishnan K.P."/>
            <person name="Kurian J.P."/>
        </authorList>
    </citation>
    <scope>NUCLEOTIDE SEQUENCE [LARGE SCALE GENOMIC DNA]</scope>
    <source>
        <strain evidence="2 3">5.12</strain>
    </source>
</reference>
<accession>A0A6M4MGY5</accession>